<gene>
    <name evidence="6" type="ORF">CLV70_12368</name>
</gene>
<dbReference type="InterPro" id="IPR001647">
    <property type="entry name" value="HTH_TetR"/>
</dbReference>
<dbReference type="AlphaFoldDB" id="A0A2T0RHM3"/>
<dbReference type="GO" id="GO:0000976">
    <property type="term" value="F:transcription cis-regulatory region binding"/>
    <property type="evidence" value="ECO:0007669"/>
    <property type="project" value="TreeGrafter"/>
</dbReference>
<dbReference type="PROSITE" id="PS50977">
    <property type="entry name" value="HTH_TETR_2"/>
    <property type="match status" value="1"/>
</dbReference>
<keyword evidence="2 4" id="KW-0238">DNA-binding</keyword>
<dbReference type="RefSeq" id="WP_106130558.1">
    <property type="nucleotide sequence ID" value="NZ_PVZG01000023.1"/>
</dbReference>
<evidence type="ECO:0000256" key="1">
    <source>
        <dbReference type="ARBA" id="ARBA00023015"/>
    </source>
</evidence>
<dbReference type="OrthoDB" id="3617113at2"/>
<sequence length="185" mass="20356">MPQPEPQYTRIDARRNRERILEAARSAFAGSAVGSVSMAEIARRAGVGSATLYRNFPTRAELLEAIFTDRVDQICAEAEVPVEGSAGEALFRWLQLFFDFARARNDVVLELIAAGEIETSALREDRIKMCAAGRPLLEAARSAGDCGSRIDIGQILDALVHLARIPGDEKHVQEIVATFFEGIRR</sequence>
<evidence type="ECO:0000313" key="7">
    <source>
        <dbReference type="Proteomes" id="UP000239209"/>
    </source>
</evidence>
<comment type="caution">
    <text evidence="6">The sequence shown here is derived from an EMBL/GenBank/DDBJ whole genome shotgun (WGS) entry which is preliminary data.</text>
</comment>
<keyword evidence="3" id="KW-0804">Transcription</keyword>
<organism evidence="6 7">
    <name type="scientific">Pseudosporangium ferrugineum</name>
    <dbReference type="NCBI Taxonomy" id="439699"/>
    <lineage>
        <taxon>Bacteria</taxon>
        <taxon>Bacillati</taxon>
        <taxon>Actinomycetota</taxon>
        <taxon>Actinomycetes</taxon>
        <taxon>Micromonosporales</taxon>
        <taxon>Micromonosporaceae</taxon>
        <taxon>Pseudosporangium</taxon>
    </lineage>
</organism>
<feature type="domain" description="HTH tetR-type" evidence="5">
    <location>
        <begin position="14"/>
        <end position="74"/>
    </location>
</feature>
<dbReference type="EMBL" id="PVZG01000023">
    <property type="protein sequence ID" value="PRY20600.1"/>
    <property type="molecule type" value="Genomic_DNA"/>
</dbReference>
<dbReference type="GO" id="GO:0003700">
    <property type="term" value="F:DNA-binding transcription factor activity"/>
    <property type="evidence" value="ECO:0007669"/>
    <property type="project" value="TreeGrafter"/>
</dbReference>
<keyword evidence="7" id="KW-1185">Reference proteome</keyword>
<name>A0A2T0RHM3_9ACTN</name>
<dbReference type="Pfam" id="PF21597">
    <property type="entry name" value="TetR_C_43"/>
    <property type="match status" value="1"/>
</dbReference>
<protein>
    <submittedName>
        <fullName evidence="6">TetR family transcriptional regulator</fullName>
    </submittedName>
</protein>
<dbReference type="InterPro" id="IPR049445">
    <property type="entry name" value="TetR_SbtR-like_C"/>
</dbReference>
<evidence type="ECO:0000256" key="3">
    <source>
        <dbReference type="ARBA" id="ARBA00023163"/>
    </source>
</evidence>
<dbReference type="SUPFAM" id="SSF46689">
    <property type="entry name" value="Homeodomain-like"/>
    <property type="match status" value="1"/>
</dbReference>
<dbReference type="PANTHER" id="PTHR30055:SF234">
    <property type="entry name" value="HTH-TYPE TRANSCRIPTIONAL REGULATOR BETI"/>
    <property type="match status" value="1"/>
</dbReference>
<dbReference type="InterPro" id="IPR009057">
    <property type="entry name" value="Homeodomain-like_sf"/>
</dbReference>
<keyword evidence="1" id="KW-0805">Transcription regulation</keyword>
<dbReference type="InterPro" id="IPR050109">
    <property type="entry name" value="HTH-type_TetR-like_transc_reg"/>
</dbReference>
<dbReference type="Proteomes" id="UP000239209">
    <property type="component" value="Unassembled WGS sequence"/>
</dbReference>
<reference evidence="6 7" key="1">
    <citation type="submission" date="2018-03" db="EMBL/GenBank/DDBJ databases">
        <title>Genomic Encyclopedia of Archaeal and Bacterial Type Strains, Phase II (KMG-II): from individual species to whole genera.</title>
        <authorList>
            <person name="Goeker M."/>
        </authorList>
    </citation>
    <scope>NUCLEOTIDE SEQUENCE [LARGE SCALE GENOMIC DNA]</scope>
    <source>
        <strain evidence="6 7">DSM 45348</strain>
    </source>
</reference>
<evidence type="ECO:0000256" key="2">
    <source>
        <dbReference type="ARBA" id="ARBA00023125"/>
    </source>
</evidence>
<feature type="DNA-binding region" description="H-T-H motif" evidence="4">
    <location>
        <begin position="37"/>
        <end position="56"/>
    </location>
</feature>
<proteinExistence type="predicted"/>
<evidence type="ECO:0000256" key="4">
    <source>
        <dbReference type="PROSITE-ProRule" id="PRU00335"/>
    </source>
</evidence>
<dbReference type="PANTHER" id="PTHR30055">
    <property type="entry name" value="HTH-TYPE TRANSCRIPTIONAL REGULATOR RUTR"/>
    <property type="match status" value="1"/>
</dbReference>
<dbReference type="PRINTS" id="PR00455">
    <property type="entry name" value="HTHTETR"/>
</dbReference>
<accession>A0A2T0RHM3</accession>
<dbReference type="Gene3D" id="1.10.357.10">
    <property type="entry name" value="Tetracycline Repressor, domain 2"/>
    <property type="match status" value="1"/>
</dbReference>
<evidence type="ECO:0000259" key="5">
    <source>
        <dbReference type="PROSITE" id="PS50977"/>
    </source>
</evidence>
<evidence type="ECO:0000313" key="6">
    <source>
        <dbReference type="EMBL" id="PRY20600.1"/>
    </source>
</evidence>
<dbReference type="Pfam" id="PF00440">
    <property type="entry name" value="TetR_N"/>
    <property type="match status" value="1"/>
</dbReference>